<feature type="region of interest" description="Disordered" evidence="1">
    <location>
        <begin position="440"/>
        <end position="466"/>
    </location>
</feature>
<feature type="compositionally biased region" description="Low complexity" evidence="1">
    <location>
        <begin position="411"/>
        <end position="427"/>
    </location>
</feature>
<accession>A0A914DVU8</accession>
<organism evidence="2 3">
    <name type="scientific">Acrobeloides nanus</name>
    <dbReference type="NCBI Taxonomy" id="290746"/>
    <lineage>
        <taxon>Eukaryota</taxon>
        <taxon>Metazoa</taxon>
        <taxon>Ecdysozoa</taxon>
        <taxon>Nematoda</taxon>
        <taxon>Chromadorea</taxon>
        <taxon>Rhabditida</taxon>
        <taxon>Tylenchina</taxon>
        <taxon>Cephalobomorpha</taxon>
        <taxon>Cephaloboidea</taxon>
        <taxon>Cephalobidae</taxon>
        <taxon>Acrobeloides</taxon>
    </lineage>
</organism>
<evidence type="ECO:0000313" key="2">
    <source>
        <dbReference type="Proteomes" id="UP000887540"/>
    </source>
</evidence>
<feature type="compositionally biased region" description="Polar residues" evidence="1">
    <location>
        <begin position="292"/>
        <end position="302"/>
    </location>
</feature>
<dbReference type="Proteomes" id="UP000887540">
    <property type="component" value="Unplaced"/>
</dbReference>
<sequence length="486" mass="54351">MATAASMTYKEPTISAPPTIKLPESLFNGLMDCRTANQKHVEALRNEDPINKDKFKKPAILLKKKREKEAEEIFMNIQRKEQQNQQPEAPPFNKPKKSKPAETSTQPIFPTPSGWPLHPHMPPMYGLTPHMPMTGHGGQFLPNMNPMAYPNYVRMQQHQQQQRAAIQASNQVPKISPPGYPAMTPSQPTHTNLPPAQNVMGPPLMPNSGAGQKVVKITPANPIMPMTPNHSMASTSSQGSYPIPQTPMNMNYPMGQPHERNQNDASGYYEQYQQAYSAMSAPPLFKVPTNPNPSHMPTQHAQHTPKAPPSQAQPYYPPQGVSTSANPNSVQAPPSYSQTPYATNQEKKMSSYPYHQTPNAYYPTWPHQQQQQPPPYYPPPPNYPGYSHPQSHHSYYNHPRPQTQNLSVNKPSVTSQPVTSTPYTTPTTAHVSQVSQNYQQNGSVPMTSAPANQNPVRFDHMDDDLKDITPMDLRSEFPQEFSQYLG</sequence>
<feature type="compositionally biased region" description="Pro residues" evidence="1">
    <location>
        <begin position="372"/>
        <end position="383"/>
    </location>
</feature>
<feature type="compositionally biased region" description="Low complexity" evidence="1">
    <location>
        <begin position="361"/>
        <end position="371"/>
    </location>
</feature>
<feature type="compositionally biased region" description="Polar residues" evidence="1">
    <location>
        <begin position="320"/>
        <end position="344"/>
    </location>
</feature>
<dbReference type="AlphaFoldDB" id="A0A914DVU8"/>
<reference evidence="3" key="1">
    <citation type="submission" date="2022-11" db="UniProtKB">
        <authorList>
            <consortium name="WormBaseParasite"/>
        </authorList>
    </citation>
    <scope>IDENTIFICATION</scope>
</reference>
<keyword evidence="2" id="KW-1185">Reference proteome</keyword>
<evidence type="ECO:0000256" key="1">
    <source>
        <dbReference type="SAM" id="MobiDB-lite"/>
    </source>
</evidence>
<name>A0A914DVU8_9BILA</name>
<feature type="region of interest" description="Disordered" evidence="1">
    <location>
        <begin position="282"/>
        <end position="427"/>
    </location>
</feature>
<feature type="compositionally biased region" description="Polar residues" evidence="1">
    <location>
        <begin position="440"/>
        <end position="455"/>
    </location>
</feature>
<protein>
    <submittedName>
        <fullName evidence="3">Uncharacterized protein</fullName>
    </submittedName>
</protein>
<feature type="region of interest" description="Disordered" evidence="1">
    <location>
        <begin position="76"/>
        <end position="115"/>
    </location>
</feature>
<evidence type="ECO:0000313" key="3">
    <source>
        <dbReference type="WBParaSite" id="ACRNAN_scaffold4402.g12889.t1"/>
    </source>
</evidence>
<feature type="compositionally biased region" description="Polar residues" evidence="1">
    <location>
        <begin position="400"/>
        <end position="410"/>
    </location>
</feature>
<dbReference type="WBParaSite" id="ACRNAN_scaffold4402.g12889.t1">
    <property type="protein sequence ID" value="ACRNAN_scaffold4402.g12889.t1"/>
    <property type="gene ID" value="ACRNAN_scaffold4402.g12889"/>
</dbReference>
<proteinExistence type="predicted"/>